<feature type="compositionally biased region" description="Basic and acidic residues" evidence="8">
    <location>
        <begin position="173"/>
        <end position="186"/>
    </location>
</feature>
<evidence type="ECO:0000256" key="8">
    <source>
        <dbReference type="SAM" id="MobiDB-lite"/>
    </source>
</evidence>
<reference evidence="10 11" key="1">
    <citation type="submission" date="2018-01" db="EMBL/GenBank/DDBJ databases">
        <title>Complete genome sequence of Streptomyces lunaelactis MM109T, a Ferroverdin A producer isolated from cave moonmilk deposits.</title>
        <authorList>
            <person name="Naome A."/>
            <person name="Martinet L."/>
            <person name="Maciejewska M."/>
            <person name="Anderssen S."/>
            <person name="Adam D."/>
            <person name="Tenconi E."/>
            <person name="Deflandre B."/>
            <person name="Arguelles-Arias A."/>
            <person name="Calusinska M."/>
            <person name="Copieters W."/>
            <person name="Karim L."/>
            <person name="Hanikenne M."/>
            <person name="Baurain D."/>
            <person name="van Wezel G."/>
            <person name="Smargiasso N."/>
            <person name="de Pauw E."/>
            <person name="Delfosse P."/>
            <person name="Rigali S."/>
        </authorList>
    </citation>
    <scope>NUCLEOTIDE SEQUENCE [LARGE SCALE GENOMIC DNA]</scope>
    <source>
        <strain evidence="10 11">MM109</strain>
    </source>
</reference>
<evidence type="ECO:0000256" key="4">
    <source>
        <dbReference type="ARBA" id="ARBA00022692"/>
    </source>
</evidence>
<name>A0A2R4TF24_9ACTN</name>
<dbReference type="Pfam" id="PF00528">
    <property type="entry name" value="BPD_transp_1"/>
    <property type="match status" value="1"/>
</dbReference>
<dbReference type="Gene3D" id="1.10.3720.10">
    <property type="entry name" value="MetI-like"/>
    <property type="match status" value="1"/>
</dbReference>
<feature type="compositionally biased region" description="Basic residues" evidence="8">
    <location>
        <begin position="348"/>
        <end position="361"/>
    </location>
</feature>
<keyword evidence="11" id="KW-1185">Reference proteome</keyword>
<evidence type="ECO:0000256" key="2">
    <source>
        <dbReference type="ARBA" id="ARBA00022448"/>
    </source>
</evidence>
<accession>A0A2R4TF24</accession>
<feature type="compositionally biased region" description="Low complexity" evidence="8">
    <location>
        <begin position="327"/>
        <end position="347"/>
    </location>
</feature>
<gene>
    <name evidence="10" type="ORF">SLUN_30345</name>
</gene>
<feature type="transmembrane region" description="Helical" evidence="7">
    <location>
        <begin position="602"/>
        <end position="626"/>
    </location>
</feature>
<protein>
    <recommendedName>
        <fullName evidence="9">ABC transmembrane type-1 domain-containing protein</fullName>
    </recommendedName>
</protein>
<feature type="region of interest" description="Disordered" evidence="8">
    <location>
        <begin position="1"/>
        <end position="216"/>
    </location>
</feature>
<feature type="transmembrane region" description="Helical" evidence="7">
    <location>
        <begin position="742"/>
        <end position="761"/>
    </location>
</feature>
<dbReference type="KEGG" id="slk:SLUN_30345"/>
<feature type="region of interest" description="Disordered" evidence="8">
    <location>
        <begin position="233"/>
        <end position="435"/>
    </location>
</feature>
<organism evidence="10 11">
    <name type="scientific">Streptomyces lunaelactis</name>
    <dbReference type="NCBI Taxonomy" id="1535768"/>
    <lineage>
        <taxon>Bacteria</taxon>
        <taxon>Bacillati</taxon>
        <taxon>Actinomycetota</taxon>
        <taxon>Actinomycetes</taxon>
        <taxon>Kitasatosporales</taxon>
        <taxon>Streptomycetaceae</taxon>
        <taxon>Streptomyces</taxon>
    </lineage>
</organism>
<evidence type="ECO:0000256" key="6">
    <source>
        <dbReference type="ARBA" id="ARBA00023136"/>
    </source>
</evidence>
<sequence>MAKGVCCENTTSQDGHDGGPWARRRGRLRGNRPGRRRWAGQGCGQGRHTSCAVQHRPGAPRSGPQLRHLVPGRRPACLPDADDVRGSTRPGRGQDRAGPGDGQRATRRWRPKLDLHSQGRGEVRGRPAHHQPGHQVRGRADVRRGAARRPAVRPDLAGGRQGVQGPLQGQARARLDRDPRRQDDRLQAQPPGGRLRFRGVAADVRPGTERQGQRRQVRLQAFLLRAVQDRELRSQEAAHTRPQHPLESGHRLGAQGTPGQDRDRSQSGSGRDRPAAHRRWGRGRQRGRSRAGRCRLHRAGDVQPGSASATGQRRIDQHALPQHQYQAQAAGRRPGAAGDRIRAGQGRAAHRSGRPHRRGAGHHSAAAVAARFRFRGPVPEPGRQGGSGQGQGAARTCRSRPGPGSHPRHSGNRHRQDAGRSGPGIPGPGRHHGEDQRDQLVGVLQHGGQHGPGARPGDRRLDARLARRLHLPADRVRRPTDHRGGQQQPFAVQLRQGQRADRRDRQGARSGVRRDGLRRAGQADHAGRAGRAVPLGQGGRPRGAQRRRGVRAHRLRRTSGSGLPGAAQVTTTLPTSVPSDVTHRVGRHQVSLLRRLLKQPSAAAALTVVVALVLIALAAPLITWAAGTSPTEFHSDAVDPALGGLPRGTAGGISTTHWLGVEPGSGRDILARVVYGARVSLLIAMLATGLSVVLGTALGLAAGYFGGWTDALVGRLMDLLMSFPSLIFMIALISAAPGVDRQLLLVVVLGFFGWPYVGRIVRGQAMVLARGEFVAAARVLGASRRVLLVREVLPNVTGPILVVATMAIPSCIATEAGLSFLGVGVAPPTPSWGQMIASAVPWYAADPVYFLIPGVFLFITVLAFNVLGDAIQDALDPRSRRR</sequence>
<dbReference type="CDD" id="cd06261">
    <property type="entry name" value="TM_PBP2"/>
    <property type="match status" value="1"/>
</dbReference>
<dbReference type="InterPro" id="IPR000515">
    <property type="entry name" value="MetI-like"/>
</dbReference>
<evidence type="ECO:0000256" key="7">
    <source>
        <dbReference type="RuleBase" id="RU363032"/>
    </source>
</evidence>
<evidence type="ECO:0000259" key="9">
    <source>
        <dbReference type="PROSITE" id="PS50928"/>
    </source>
</evidence>
<dbReference type="AlphaFoldDB" id="A0A2R4TF24"/>
<keyword evidence="6 7" id="KW-0472">Membrane</keyword>
<dbReference type="PANTHER" id="PTHR43386:SF1">
    <property type="entry name" value="D,D-DIPEPTIDE TRANSPORT SYSTEM PERMEASE PROTEIN DDPC-RELATED"/>
    <property type="match status" value="1"/>
</dbReference>
<keyword evidence="3" id="KW-1003">Cell membrane</keyword>
<dbReference type="EMBL" id="CP026304">
    <property type="protein sequence ID" value="AVZ77729.1"/>
    <property type="molecule type" value="Genomic_DNA"/>
</dbReference>
<feature type="transmembrane region" description="Helical" evidence="7">
    <location>
        <begin position="847"/>
        <end position="871"/>
    </location>
</feature>
<dbReference type="Proteomes" id="UP000244201">
    <property type="component" value="Chromosome"/>
</dbReference>
<feature type="domain" description="ABC transmembrane type-1" evidence="9">
    <location>
        <begin position="677"/>
        <end position="868"/>
    </location>
</feature>
<feature type="compositionally biased region" description="Basic and acidic residues" evidence="8">
    <location>
        <begin position="498"/>
        <end position="527"/>
    </location>
</feature>
<evidence type="ECO:0000256" key="3">
    <source>
        <dbReference type="ARBA" id="ARBA00022475"/>
    </source>
</evidence>
<dbReference type="GO" id="GO:0005886">
    <property type="term" value="C:plasma membrane"/>
    <property type="evidence" value="ECO:0007669"/>
    <property type="project" value="UniProtKB-SubCell"/>
</dbReference>
<feature type="compositionally biased region" description="Polar residues" evidence="8">
    <location>
        <begin position="568"/>
        <end position="579"/>
    </location>
</feature>
<feature type="compositionally biased region" description="Basic and acidic residues" evidence="8">
    <location>
        <begin position="469"/>
        <end position="484"/>
    </location>
</feature>
<dbReference type="OrthoDB" id="9812701at2"/>
<dbReference type="GO" id="GO:0055085">
    <property type="term" value="P:transmembrane transport"/>
    <property type="evidence" value="ECO:0007669"/>
    <property type="project" value="InterPro"/>
</dbReference>
<proteinExistence type="inferred from homology"/>
<feature type="compositionally biased region" description="Basic residues" evidence="8">
    <location>
        <begin position="543"/>
        <end position="557"/>
    </location>
</feature>
<keyword evidence="4 7" id="KW-0812">Transmembrane</keyword>
<evidence type="ECO:0000313" key="11">
    <source>
        <dbReference type="Proteomes" id="UP000244201"/>
    </source>
</evidence>
<feature type="transmembrane region" description="Helical" evidence="7">
    <location>
        <begin position="716"/>
        <end position="736"/>
    </location>
</feature>
<feature type="compositionally biased region" description="Low complexity" evidence="8">
    <location>
        <begin position="362"/>
        <end position="377"/>
    </location>
</feature>
<dbReference type="SUPFAM" id="SSF161098">
    <property type="entry name" value="MetI-like"/>
    <property type="match status" value="1"/>
</dbReference>
<feature type="region of interest" description="Disordered" evidence="8">
    <location>
        <begin position="469"/>
        <end position="580"/>
    </location>
</feature>
<dbReference type="InterPro" id="IPR050366">
    <property type="entry name" value="BP-dependent_transpt_permease"/>
</dbReference>
<dbReference type="PROSITE" id="PS50928">
    <property type="entry name" value="ABC_TM1"/>
    <property type="match status" value="1"/>
</dbReference>
<keyword evidence="2 7" id="KW-0813">Transport</keyword>
<dbReference type="PANTHER" id="PTHR43386">
    <property type="entry name" value="OLIGOPEPTIDE TRANSPORT SYSTEM PERMEASE PROTEIN APPC"/>
    <property type="match status" value="1"/>
</dbReference>
<feature type="transmembrane region" description="Helical" evidence="7">
    <location>
        <begin position="681"/>
        <end position="704"/>
    </location>
</feature>
<comment type="similarity">
    <text evidence="7">Belongs to the binding-protein-dependent transport system permease family.</text>
</comment>
<feature type="compositionally biased region" description="Basic residues" evidence="8">
    <location>
        <begin position="22"/>
        <end position="38"/>
    </location>
</feature>
<dbReference type="InterPro" id="IPR035906">
    <property type="entry name" value="MetI-like_sf"/>
</dbReference>
<evidence type="ECO:0000313" key="10">
    <source>
        <dbReference type="EMBL" id="AVZ77729.1"/>
    </source>
</evidence>
<feature type="compositionally biased region" description="Basic residues" evidence="8">
    <location>
        <begin position="276"/>
        <end position="297"/>
    </location>
</feature>
<feature type="compositionally biased region" description="Basic and acidic residues" evidence="8">
    <location>
        <begin position="111"/>
        <end position="125"/>
    </location>
</feature>
<evidence type="ECO:0000256" key="5">
    <source>
        <dbReference type="ARBA" id="ARBA00022989"/>
    </source>
</evidence>
<feature type="compositionally biased region" description="Basic and acidic residues" evidence="8">
    <location>
        <begin position="260"/>
        <end position="275"/>
    </location>
</feature>
<keyword evidence="5 7" id="KW-1133">Transmembrane helix</keyword>
<comment type="subcellular location">
    <subcellularLocation>
        <location evidence="1 7">Cell membrane</location>
        <topology evidence="1 7">Multi-pass membrane protein</topology>
    </subcellularLocation>
</comment>
<evidence type="ECO:0000256" key="1">
    <source>
        <dbReference type="ARBA" id="ARBA00004651"/>
    </source>
</evidence>